<comment type="caution">
    <text evidence="2">The sequence shown here is derived from an EMBL/GenBank/DDBJ whole genome shotgun (WGS) entry which is preliminary data.</text>
</comment>
<organism evidence="2 3">
    <name type="scientific">Argiope bruennichi</name>
    <name type="common">Wasp spider</name>
    <name type="synonym">Aranea bruennichi</name>
    <dbReference type="NCBI Taxonomy" id="94029"/>
    <lineage>
        <taxon>Eukaryota</taxon>
        <taxon>Metazoa</taxon>
        <taxon>Ecdysozoa</taxon>
        <taxon>Arthropoda</taxon>
        <taxon>Chelicerata</taxon>
        <taxon>Arachnida</taxon>
        <taxon>Araneae</taxon>
        <taxon>Araneomorphae</taxon>
        <taxon>Entelegynae</taxon>
        <taxon>Araneoidea</taxon>
        <taxon>Araneidae</taxon>
        <taxon>Argiope</taxon>
    </lineage>
</organism>
<feature type="region of interest" description="Disordered" evidence="1">
    <location>
        <begin position="79"/>
        <end position="104"/>
    </location>
</feature>
<evidence type="ECO:0000256" key="1">
    <source>
        <dbReference type="SAM" id="MobiDB-lite"/>
    </source>
</evidence>
<evidence type="ECO:0000313" key="2">
    <source>
        <dbReference type="EMBL" id="KAF8795678.1"/>
    </source>
</evidence>
<name>A0A8T0FZQ6_ARGBR</name>
<accession>A0A8T0FZQ6</accession>
<proteinExistence type="predicted"/>
<dbReference type="Proteomes" id="UP000807504">
    <property type="component" value="Unassembled WGS sequence"/>
</dbReference>
<sequence length="104" mass="11747">MPLSVGTTLTTPRPVFVPPARVLLHPFSFHLPLHLHPPEISHHTLATSGGRWVKQHRSPAKSDFEKNCGQSWKLYGKREELTERDESSKVNLKSAQTSSEIVRN</sequence>
<keyword evidence="3" id="KW-1185">Reference proteome</keyword>
<gene>
    <name evidence="2" type="ORF">HNY73_000149</name>
</gene>
<reference evidence="2" key="1">
    <citation type="journal article" date="2020" name="bioRxiv">
        <title>Chromosome-level reference genome of the European wasp spider Argiope bruennichi: a resource for studies on range expansion and evolutionary adaptation.</title>
        <authorList>
            <person name="Sheffer M.M."/>
            <person name="Hoppe A."/>
            <person name="Krehenwinkel H."/>
            <person name="Uhl G."/>
            <person name="Kuss A.W."/>
            <person name="Jensen L."/>
            <person name="Jensen C."/>
            <person name="Gillespie R.G."/>
            <person name="Hoff K.J."/>
            <person name="Prost S."/>
        </authorList>
    </citation>
    <scope>NUCLEOTIDE SEQUENCE</scope>
</reference>
<dbReference type="EMBL" id="JABXBU010000001">
    <property type="protein sequence ID" value="KAF8795678.1"/>
    <property type="molecule type" value="Genomic_DNA"/>
</dbReference>
<feature type="compositionally biased region" description="Basic and acidic residues" evidence="1">
    <location>
        <begin position="79"/>
        <end position="88"/>
    </location>
</feature>
<feature type="compositionally biased region" description="Polar residues" evidence="1">
    <location>
        <begin position="89"/>
        <end position="104"/>
    </location>
</feature>
<reference evidence="2" key="2">
    <citation type="submission" date="2020-06" db="EMBL/GenBank/DDBJ databases">
        <authorList>
            <person name="Sheffer M."/>
        </authorList>
    </citation>
    <scope>NUCLEOTIDE SEQUENCE</scope>
</reference>
<protein>
    <submittedName>
        <fullName evidence="2">Uncharacterized protein</fullName>
    </submittedName>
</protein>
<dbReference type="AlphaFoldDB" id="A0A8T0FZQ6"/>
<evidence type="ECO:0000313" key="3">
    <source>
        <dbReference type="Proteomes" id="UP000807504"/>
    </source>
</evidence>